<keyword evidence="2" id="KW-0548">Nucleotidyltransferase</keyword>
<keyword evidence="2" id="KW-0808">Transferase</keyword>
<dbReference type="InterPro" id="IPR027417">
    <property type="entry name" value="P-loop_NTPase"/>
</dbReference>
<name>A0A6J4SX68_9ACTN</name>
<protein>
    <submittedName>
        <fullName evidence="2">DNA polymerase III delta prime subunit</fullName>
        <ecNumber evidence="2">2.7.7.7</ecNumber>
    </submittedName>
</protein>
<reference evidence="2" key="1">
    <citation type="submission" date="2020-02" db="EMBL/GenBank/DDBJ databases">
        <authorList>
            <person name="Meier V. D."/>
        </authorList>
    </citation>
    <scope>NUCLEOTIDE SEQUENCE</scope>
    <source>
        <strain evidence="2">AVDCRST_MAG53</strain>
    </source>
</reference>
<dbReference type="EMBL" id="CADCVR010000078">
    <property type="protein sequence ID" value="CAA9507374.1"/>
    <property type="molecule type" value="Genomic_DNA"/>
</dbReference>
<dbReference type="PANTHER" id="PTHR11669">
    <property type="entry name" value="REPLICATION FACTOR C / DNA POLYMERASE III GAMMA-TAU SUBUNIT"/>
    <property type="match status" value="1"/>
</dbReference>
<dbReference type="SUPFAM" id="SSF52540">
    <property type="entry name" value="P-loop containing nucleoside triphosphate hydrolases"/>
    <property type="match status" value="1"/>
</dbReference>
<dbReference type="GO" id="GO:0006261">
    <property type="term" value="P:DNA-templated DNA replication"/>
    <property type="evidence" value="ECO:0007669"/>
    <property type="project" value="TreeGrafter"/>
</dbReference>
<evidence type="ECO:0000313" key="2">
    <source>
        <dbReference type="EMBL" id="CAA9507374.1"/>
    </source>
</evidence>
<dbReference type="PANTHER" id="PTHR11669:SF8">
    <property type="entry name" value="DNA POLYMERASE III SUBUNIT DELTA"/>
    <property type="match status" value="1"/>
</dbReference>
<dbReference type="InterPro" id="IPR050238">
    <property type="entry name" value="DNA_Rep/Repair_Clamp_Loader"/>
</dbReference>
<feature type="coiled-coil region" evidence="1">
    <location>
        <begin position="308"/>
        <end position="335"/>
    </location>
</feature>
<gene>
    <name evidence="2" type="ORF">AVDCRST_MAG53-2500</name>
</gene>
<dbReference type="Pfam" id="PF13177">
    <property type="entry name" value="DNA_pol3_delta2"/>
    <property type="match status" value="1"/>
</dbReference>
<keyword evidence="1" id="KW-0175">Coiled coil</keyword>
<sequence length="376" mass="39989">MSVAELLPATAAHPHARAVLGSALPPEGAPSHAYLFHGPAGAGKRETALALAAVLLAEGSADPRDAARRATAAVHPDLTWVRPSGAAEMLVADIDQPVVAAATRTPFESSRRVFVIERAETMNDATANRMLKTLEEPPPFAHLVLLTDRLGDVLATIRSRCQLVRFEAPTVAVLAQRLGRHGVGDQAADACARLALGDGERASELALGDGPALRHGAEAFARAALHGRTGERPWVALLERAGERGAAAATHVEERVAADLPFLPRKDQARAKREGSEAAKRSGRRARTDALDQALLLVGLWFRDVAVVADGARELAHASDRLEALEEDAAALRDSHPARAAVAYVDETRAALRLVNATEELALEALAYRLERTLRP</sequence>
<dbReference type="GO" id="GO:0003887">
    <property type="term" value="F:DNA-directed DNA polymerase activity"/>
    <property type="evidence" value="ECO:0007669"/>
    <property type="project" value="UniProtKB-EC"/>
</dbReference>
<accession>A0A6J4SX68</accession>
<dbReference type="Gene3D" id="3.40.50.300">
    <property type="entry name" value="P-loop containing nucleotide triphosphate hydrolases"/>
    <property type="match status" value="1"/>
</dbReference>
<dbReference type="EC" id="2.7.7.7" evidence="2"/>
<organism evidence="2">
    <name type="scientific">uncultured Solirubrobacteraceae bacterium</name>
    <dbReference type="NCBI Taxonomy" id="1162706"/>
    <lineage>
        <taxon>Bacteria</taxon>
        <taxon>Bacillati</taxon>
        <taxon>Actinomycetota</taxon>
        <taxon>Thermoleophilia</taxon>
        <taxon>Solirubrobacterales</taxon>
        <taxon>Solirubrobacteraceae</taxon>
        <taxon>environmental samples</taxon>
    </lineage>
</organism>
<proteinExistence type="predicted"/>
<evidence type="ECO:0000256" key="1">
    <source>
        <dbReference type="SAM" id="Coils"/>
    </source>
</evidence>
<dbReference type="AlphaFoldDB" id="A0A6J4SX68"/>